<evidence type="ECO:0000313" key="2">
    <source>
        <dbReference type="Proteomes" id="UP000035642"/>
    </source>
</evidence>
<name>A0A0K0D8P3_ANGCA</name>
<reference evidence="3" key="2">
    <citation type="submission" date="2017-02" db="UniProtKB">
        <authorList>
            <consortium name="WormBaseParasite"/>
        </authorList>
    </citation>
    <scope>IDENTIFICATION</scope>
</reference>
<feature type="transmembrane region" description="Helical" evidence="1">
    <location>
        <begin position="117"/>
        <end position="141"/>
    </location>
</feature>
<keyword evidence="1" id="KW-1133">Transmembrane helix</keyword>
<proteinExistence type="predicted"/>
<accession>A0A0K0D8P3</accession>
<evidence type="ECO:0000313" key="3">
    <source>
        <dbReference type="WBParaSite" id="ACAC_0000643801-mRNA-1"/>
    </source>
</evidence>
<dbReference type="AlphaFoldDB" id="A0A0K0D8P3"/>
<sequence length="161" mass="18733">MLDIAHSFVEISSYVDHKFVPDDENVIDGMEMFEMPKPSVMRRRTVMCELAKVRARAIRLEHSMKSQRSEGLTGGSESYRYLTITDKKDEEGFTMNLDKIKRCESWSEEERMAAFRYGFISGMATIIRIIYVFILSGLNLLRAPIYSNPLGTHLRCYQLFR</sequence>
<dbReference type="WBParaSite" id="ACAC_0000643801-mRNA-1">
    <property type="protein sequence ID" value="ACAC_0000643801-mRNA-1"/>
    <property type="gene ID" value="ACAC_0000643801"/>
</dbReference>
<keyword evidence="1" id="KW-0812">Transmembrane</keyword>
<protein>
    <submittedName>
        <fullName evidence="3">Transmembrane protein</fullName>
    </submittedName>
</protein>
<reference evidence="2" key="1">
    <citation type="submission" date="2012-09" db="EMBL/GenBank/DDBJ databases">
        <authorList>
            <person name="Martin A.A."/>
        </authorList>
    </citation>
    <scope>NUCLEOTIDE SEQUENCE</scope>
</reference>
<evidence type="ECO:0000256" key="1">
    <source>
        <dbReference type="SAM" id="Phobius"/>
    </source>
</evidence>
<dbReference type="Proteomes" id="UP000035642">
    <property type="component" value="Unassembled WGS sequence"/>
</dbReference>
<keyword evidence="2" id="KW-1185">Reference proteome</keyword>
<organism evidence="2 3">
    <name type="scientific">Angiostrongylus cantonensis</name>
    <name type="common">Rat lungworm</name>
    <dbReference type="NCBI Taxonomy" id="6313"/>
    <lineage>
        <taxon>Eukaryota</taxon>
        <taxon>Metazoa</taxon>
        <taxon>Ecdysozoa</taxon>
        <taxon>Nematoda</taxon>
        <taxon>Chromadorea</taxon>
        <taxon>Rhabditida</taxon>
        <taxon>Rhabditina</taxon>
        <taxon>Rhabditomorpha</taxon>
        <taxon>Strongyloidea</taxon>
        <taxon>Metastrongylidae</taxon>
        <taxon>Angiostrongylus</taxon>
    </lineage>
</organism>
<keyword evidence="1" id="KW-0472">Membrane</keyword>